<evidence type="ECO:0000313" key="6">
    <source>
        <dbReference type="Proteomes" id="UP000002316"/>
    </source>
</evidence>
<dbReference type="EMBL" id="FN554974">
    <property type="protein sequence ID" value="CBH18587.1"/>
    <property type="molecule type" value="Genomic_DNA"/>
</dbReference>
<dbReference type="AlphaFoldDB" id="D0AA86"/>
<protein>
    <recommendedName>
        <fullName evidence="4">DUF4200 domain-containing protein</fullName>
    </recommendedName>
</protein>
<feature type="region of interest" description="Disordered" evidence="3">
    <location>
        <begin position="488"/>
        <end position="566"/>
    </location>
</feature>
<organism evidence="5 6">
    <name type="scientific">Trypanosoma brucei gambiense (strain MHOM/CI/86/DAL972)</name>
    <dbReference type="NCBI Taxonomy" id="679716"/>
    <lineage>
        <taxon>Eukaryota</taxon>
        <taxon>Discoba</taxon>
        <taxon>Euglenozoa</taxon>
        <taxon>Kinetoplastea</taxon>
        <taxon>Metakinetoplastina</taxon>
        <taxon>Trypanosomatida</taxon>
        <taxon>Trypanosomatidae</taxon>
        <taxon>Trypanosoma</taxon>
    </lineage>
</organism>
<keyword evidence="1 2" id="KW-0175">Coiled coil</keyword>
<gene>
    <name evidence="5" type="ORF">TbgDal_XI17070</name>
</gene>
<dbReference type="Pfam" id="PF13863">
    <property type="entry name" value="DUF4200"/>
    <property type="match status" value="1"/>
</dbReference>
<dbReference type="Proteomes" id="UP000002316">
    <property type="component" value="Chromosome 11"/>
</dbReference>
<evidence type="ECO:0000256" key="3">
    <source>
        <dbReference type="SAM" id="MobiDB-lite"/>
    </source>
</evidence>
<dbReference type="KEGG" id="tbg:TbgDal_XI17070"/>
<dbReference type="VEuPathDB" id="TriTrypDB:Tbg972.11.17070"/>
<proteinExistence type="predicted"/>
<name>D0AA86_TRYB9</name>
<feature type="coiled-coil region" evidence="2">
    <location>
        <begin position="374"/>
        <end position="440"/>
    </location>
</feature>
<dbReference type="OrthoDB" id="10264063at2759"/>
<feature type="compositionally biased region" description="Low complexity" evidence="3">
    <location>
        <begin position="541"/>
        <end position="555"/>
    </location>
</feature>
<feature type="domain" description="DUF4200" evidence="4">
    <location>
        <begin position="105"/>
        <end position="222"/>
    </location>
</feature>
<feature type="region of interest" description="Disordered" evidence="3">
    <location>
        <begin position="263"/>
        <end position="297"/>
    </location>
</feature>
<dbReference type="RefSeq" id="XP_011780851.1">
    <property type="nucleotide sequence ID" value="XM_011782549.1"/>
</dbReference>
<reference evidence="6" key="1">
    <citation type="journal article" date="2010" name="PLoS Negl. Trop. Dis.">
        <title>The genome sequence of Trypanosoma brucei gambiense, causative agent of chronic human african trypanosomiasis.</title>
        <authorList>
            <person name="Jackson A.P."/>
            <person name="Sanders M."/>
            <person name="Berry A."/>
            <person name="McQuillan J."/>
            <person name="Aslett M.A."/>
            <person name="Quail M.A."/>
            <person name="Chukualim B."/>
            <person name="Capewell P."/>
            <person name="MacLeod A."/>
            <person name="Melville S.E."/>
            <person name="Gibson W."/>
            <person name="Barry J.D."/>
            <person name="Berriman M."/>
            <person name="Hertz-Fowler C."/>
        </authorList>
    </citation>
    <scope>NUCLEOTIDE SEQUENCE [LARGE SCALE GENOMIC DNA]</scope>
    <source>
        <strain evidence="6">MHOM/CI/86/DAL972</strain>
    </source>
</reference>
<sequence>MSFQKSPLLASNPFKEPLRSSGGGGGDLPGTINEHEVTVAQDIKQGDAKMAADLAILTGQPNVKNPVKQLLTQRENATTGSAPSHLNKSGQHTVEIREMHNTGTFIAKKREVGLMRLALANKESEIRHLEEEMDRVDKKLRQQQEQLASTEEKFNNFLKYSNLEQDAAVRRAERESKAKQKRLIDIKKLSAQINHLEQDMRKTEVQLELCMEYKTFMDNLTPPQFFFDVLTNFRVKEINGKILQETEAAYARQARKLRKQYEEAEARRASREAEKNSNNNAIFDDMDDSNKEDEEEEELIPLETQLEGLHRRFEEEANRRQAEEVEVIRNEISALTAEEVREALHNSYPHDKIPMYFTEPEQILDIFINVEEGNLFLIQNSQELEEELERVAMEFLHEREEMDAMVKQRQTQMDSLVSRIKESQDRLAQLEERLVDLESSDAAGLSMVDSAGGRGVAGYAKTVKVAMTQEVLKKSIEQTVGDIFRCINQRPTNPSRHQDGVDGGNSPVHPSGKRKHSAVVANRGPALDKKNAAKGKKKGQTASTVAPGATGPTGTQAESETSANMGPVEMLTIIENKVDEYHRYITDPKNGVEQSLIMSVLKTRDKERRHAARVLHLAKQLAEREERNQRALERSQATVVKYRGKPIMWRSRPPANALRRTEVDPNNPAPRDPEQDDEFFRA</sequence>
<dbReference type="GeneID" id="23866916"/>
<feature type="coiled-coil region" evidence="2">
    <location>
        <begin position="112"/>
        <end position="206"/>
    </location>
</feature>
<dbReference type="PANTHER" id="PTHR21683">
    <property type="entry name" value="COILED-COIL DOMAIN-CONTAINING PROTEIN 42 LIKE-2-LIKE-RELATED"/>
    <property type="match status" value="1"/>
</dbReference>
<evidence type="ECO:0000259" key="4">
    <source>
        <dbReference type="Pfam" id="PF13863"/>
    </source>
</evidence>
<accession>D0AA86</accession>
<dbReference type="PANTHER" id="PTHR21683:SF3">
    <property type="entry name" value="CILIA AND FLAGELLA ASSOCIATED PROTEIN 100"/>
    <property type="match status" value="1"/>
</dbReference>
<feature type="compositionally biased region" description="Acidic residues" evidence="3">
    <location>
        <begin position="284"/>
        <end position="297"/>
    </location>
</feature>
<evidence type="ECO:0000256" key="1">
    <source>
        <dbReference type="ARBA" id="ARBA00023054"/>
    </source>
</evidence>
<dbReference type="InterPro" id="IPR051147">
    <property type="entry name" value="CFAP_domain-containing"/>
</dbReference>
<evidence type="ECO:0000256" key="2">
    <source>
        <dbReference type="SAM" id="Coils"/>
    </source>
</evidence>
<feature type="region of interest" description="Disordered" evidence="3">
    <location>
        <begin position="650"/>
        <end position="682"/>
    </location>
</feature>
<feature type="region of interest" description="Disordered" evidence="3">
    <location>
        <begin position="1"/>
        <end position="32"/>
    </location>
</feature>
<dbReference type="InterPro" id="IPR025252">
    <property type="entry name" value="DUF4200"/>
</dbReference>
<dbReference type="GO" id="GO:0005856">
    <property type="term" value="C:cytoskeleton"/>
    <property type="evidence" value="ECO:0007669"/>
    <property type="project" value="UniProtKB-ARBA"/>
</dbReference>
<feature type="compositionally biased region" description="Basic and acidic residues" evidence="3">
    <location>
        <begin position="263"/>
        <end position="275"/>
    </location>
</feature>
<evidence type="ECO:0000313" key="5">
    <source>
        <dbReference type="EMBL" id="CBH18587.1"/>
    </source>
</evidence>